<dbReference type="Proteomes" id="UP000220226">
    <property type="component" value="Unassembled WGS sequence"/>
</dbReference>
<evidence type="ECO:0000313" key="1">
    <source>
        <dbReference type="EMBL" id="PFC73469.1"/>
    </source>
</evidence>
<sequence length="299" mass="32956">MAMGDIKVTPEQLRKVAGTIRSTIMNATATQERLKRDIDMISSNWLGSTYMKFNTDFRDSSFKMAQFIIILEPLEKFLLDSANKFEQVDNMEIAIAMASAYLGKPVLDGETNFFNGEAKLQEGKRFGFEVNGSLVEGQYKFAKGNELAFKAIGGSSEVNLPFTLNSIKDDVMEGKTIGIKTEVTGLEASIQTDSPIGVGENLKTTQKFATGSYIVGVDEYSWKNEYAVALHSYELELSKIDIPDFIPILGGYDVTLKGEYAVGSYGYKFNIGKETGGYVTTPNGYGGGFSFKFSKENKE</sequence>
<organism evidence="1 2">
    <name type="scientific">Bacillus cereus</name>
    <dbReference type="NCBI Taxonomy" id="1396"/>
    <lineage>
        <taxon>Bacteria</taxon>
        <taxon>Bacillati</taxon>
        <taxon>Bacillota</taxon>
        <taxon>Bacilli</taxon>
        <taxon>Bacillales</taxon>
        <taxon>Bacillaceae</taxon>
        <taxon>Bacillus</taxon>
        <taxon>Bacillus cereus group</taxon>
    </lineage>
</organism>
<dbReference type="Gene3D" id="1.10.287.850">
    <property type="entry name" value="HP0062-like domain"/>
    <property type="match status" value="1"/>
</dbReference>
<dbReference type="AlphaFoldDB" id="A0A2B0LV56"/>
<gene>
    <name evidence="1" type="ORF">CN290_15680</name>
</gene>
<dbReference type="EMBL" id="NTQT01000020">
    <property type="protein sequence ID" value="PFC73469.1"/>
    <property type="molecule type" value="Genomic_DNA"/>
</dbReference>
<dbReference type="InterPro" id="IPR010310">
    <property type="entry name" value="T7SS_ESAT-6-like"/>
</dbReference>
<dbReference type="SUPFAM" id="SSF140453">
    <property type="entry name" value="EsxAB dimer-like"/>
    <property type="match status" value="1"/>
</dbReference>
<dbReference type="NCBIfam" id="TIGR03930">
    <property type="entry name" value="WXG100_ESAT6"/>
    <property type="match status" value="1"/>
</dbReference>
<evidence type="ECO:0000313" key="2">
    <source>
        <dbReference type="Proteomes" id="UP000220226"/>
    </source>
</evidence>
<name>A0A2B0LV56_BACCE</name>
<proteinExistence type="predicted"/>
<dbReference type="InterPro" id="IPR036689">
    <property type="entry name" value="ESAT-6-like_sf"/>
</dbReference>
<dbReference type="Pfam" id="PF06013">
    <property type="entry name" value="WXG100"/>
    <property type="match status" value="1"/>
</dbReference>
<accession>A0A2B0LV56</accession>
<comment type="caution">
    <text evidence="1">The sequence shown here is derived from an EMBL/GenBank/DDBJ whole genome shotgun (WGS) entry which is preliminary data.</text>
</comment>
<protein>
    <submittedName>
        <fullName evidence="1">Type VII secretion protein</fullName>
    </submittedName>
</protein>
<dbReference type="RefSeq" id="WP_097949609.1">
    <property type="nucleotide sequence ID" value="NZ_NTQA01000022.1"/>
</dbReference>
<reference evidence="1 2" key="1">
    <citation type="submission" date="2017-09" db="EMBL/GenBank/DDBJ databases">
        <title>Large-scale bioinformatics analysis of Bacillus genomes uncovers conserved roles of natural products in bacterial physiology.</title>
        <authorList>
            <consortium name="Agbiome Team Llc"/>
            <person name="Bleich R.M."/>
            <person name="Grubbs K.J."/>
            <person name="Santa Maria K.C."/>
            <person name="Allen S.E."/>
            <person name="Farag S."/>
            <person name="Shank E.A."/>
            <person name="Bowers A."/>
        </authorList>
    </citation>
    <scope>NUCLEOTIDE SEQUENCE [LARGE SCALE GENOMIC DNA]</scope>
    <source>
        <strain evidence="1 2">AFS025165</strain>
    </source>
</reference>